<comment type="similarity">
    <text evidence="1">Belongs to the plant acyltransferase family.</text>
</comment>
<dbReference type="AlphaFoldDB" id="A0AAW2UK68"/>
<dbReference type="InterPro" id="IPR050898">
    <property type="entry name" value="Plant_acyltransferase"/>
</dbReference>
<accession>A0AAW2UK68</accession>
<gene>
    <name evidence="2" type="ORF">Sradi_1156700</name>
</gene>
<protein>
    <submittedName>
        <fullName evidence="2">Spermidine coumaroyl-CoA acyltransferase</fullName>
    </submittedName>
</protein>
<proteinExistence type="inferred from homology"/>
<comment type="caution">
    <text evidence="2">The sequence shown here is derived from an EMBL/GenBank/DDBJ whole genome shotgun (WGS) entry which is preliminary data.</text>
</comment>
<evidence type="ECO:0000313" key="2">
    <source>
        <dbReference type="EMBL" id="KAL0417432.1"/>
    </source>
</evidence>
<dbReference type="EMBL" id="JACGWJ010000005">
    <property type="protein sequence ID" value="KAL0417432.1"/>
    <property type="molecule type" value="Genomic_DNA"/>
</dbReference>
<reference evidence="2" key="2">
    <citation type="journal article" date="2024" name="Plant">
        <title>Genomic evolution and insights into agronomic trait innovations of Sesamum species.</title>
        <authorList>
            <person name="Miao H."/>
            <person name="Wang L."/>
            <person name="Qu L."/>
            <person name="Liu H."/>
            <person name="Sun Y."/>
            <person name="Le M."/>
            <person name="Wang Q."/>
            <person name="Wei S."/>
            <person name="Zheng Y."/>
            <person name="Lin W."/>
            <person name="Duan Y."/>
            <person name="Cao H."/>
            <person name="Xiong S."/>
            <person name="Wang X."/>
            <person name="Wei L."/>
            <person name="Li C."/>
            <person name="Ma Q."/>
            <person name="Ju M."/>
            <person name="Zhao R."/>
            <person name="Li G."/>
            <person name="Mu C."/>
            <person name="Tian Q."/>
            <person name="Mei H."/>
            <person name="Zhang T."/>
            <person name="Gao T."/>
            <person name="Zhang H."/>
        </authorList>
    </citation>
    <scope>NUCLEOTIDE SEQUENCE</scope>
    <source>
        <strain evidence="2">G02</strain>
    </source>
</reference>
<dbReference type="Gene3D" id="3.30.559.10">
    <property type="entry name" value="Chloramphenicol acetyltransferase-like domain"/>
    <property type="match status" value="2"/>
</dbReference>
<reference evidence="2" key="1">
    <citation type="submission" date="2020-06" db="EMBL/GenBank/DDBJ databases">
        <authorList>
            <person name="Li T."/>
            <person name="Hu X."/>
            <person name="Zhang T."/>
            <person name="Song X."/>
            <person name="Zhang H."/>
            <person name="Dai N."/>
            <person name="Sheng W."/>
            <person name="Hou X."/>
            <person name="Wei L."/>
        </authorList>
    </citation>
    <scope>NUCLEOTIDE SEQUENCE</scope>
    <source>
        <strain evidence="2">G02</strain>
        <tissue evidence="2">Leaf</tissue>
    </source>
</reference>
<evidence type="ECO:0000256" key="1">
    <source>
        <dbReference type="ARBA" id="ARBA00009861"/>
    </source>
</evidence>
<dbReference type="GO" id="GO:0016746">
    <property type="term" value="F:acyltransferase activity"/>
    <property type="evidence" value="ECO:0007669"/>
    <property type="project" value="UniProtKB-KW"/>
</dbReference>
<keyword evidence="2" id="KW-0808">Transferase</keyword>
<sequence>MHLIIQETAVLRPFKPPFDHDHLLSLSHIDTDRNLLVTLRYLRVYSNTLHQQADPFRVISAALSAALFHYYPFAGTLKRRLPDGRLELHCRVGDGVPVVSAVVNSPLSSVNYLDDVGVERSSPSSCCGGFVLGAAVHHAICDGLGATLFFNAMAELARGSDQMTVDPIWERSTLLGPRNPPRVEFPIHEFLSLDKDFFPYEGSGKRVIKDCFSVKEDGWIS</sequence>
<dbReference type="PANTHER" id="PTHR31147:SF33">
    <property type="entry name" value="N-HYDROXYCINNAMOYL_BENZOYLTRANSFERASE, PUTATIVE-RELATED"/>
    <property type="match status" value="1"/>
</dbReference>
<keyword evidence="2" id="KW-0012">Acyltransferase</keyword>
<organism evidence="2">
    <name type="scientific">Sesamum radiatum</name>
    <name type="common">Black benniseed</name>
    <dbReference type="NCBI Taxonomy" id="300843"/>
    <lineage>
        <taxon>Eukaryota</taxon>
        <taxon>Viridiplantae</taxon>
        <taxon>Streptophyta</taxon>
        <taxon>Embryophyta</taxon>
        <taxon>Tracheophyta</taxon>
        <taxon>Spermatophyta</taxon>
        <taxon>Magnoliopsida</taxon>
        <taxon>eudicotyledons</taxon>
        <taxon>Gunneridae</taxon>
        <taxon>Pentapetalae</taxon>
        <taxon>asterids</taxon>
        <taxon>lamiids</taxon>
        <taxon>Lamiales</taxon>
        <taxon>Pedaliaceae</taxon>
        <taxon>Sesamum</taxon>
    </lineage>
</organism>
<dbReference type="Pfam" id="PF02458">
    <property type="entry name" value="Transferase"/>
    <property type="match status" value="2"/>
</dbReference>
<name>A0AAW2UK68_SESRA</name>
<dbReference type="PANTHER" id="PTHR31147">
    <property type="entry name" value="ACYL TRANSFERASE 4"/>
    <property type="match status" value="1"/>
</dbReference>
<dbReference type="InterPro" id="IPR023213">
    <property type="entry name" value="CAT-like_dom_sf"/>
</dbReference>